<dbReference type="EMBL" id="JAAMPC010000004">
    <property type="protein sequence ID" value="KAG2314702.1"/>
    <property type="molecule type" value="Genomic_DNA"/>
</dbReference>
<evidence type="ECO:0000313" key="2">
    <source>
        <dbReference type="EMBL" id="KAG2314702.1"/>
    </source>
</evidence>
<comment type="caution">
    <text evidence="2">The sequence shown here is derived from an EMBL/GenBank/DDBJ whole genome shotgun (WGS) entry which is preliminary data.</text>
</comment>
<feature type="compositionally biased region" description="Basic and acidic residues" evidence="1">
    <location>
        <begin position="28"/>
        <end position="48"/>
    </location>
</feature>
<feature type="compositionally biased region" description="Polar residues" evidence="1">
    <location>
        <begin position="74"/>
        <end position="89"/>
    </location>
</feature>
<sequence length="249" mass="27601">MHSLIKSENWTLRRVLRCKGSRQKRNATTKEEVIFRPEESRPPHRSADDSYYQPRGGKATEHGRYRVKRDDYIRNQSILSRTSRNSHFNSAHHRNNTPSFQYRVVDRSRLSSSSVTPHRQEVLESRGLNPNPTDNALPGPTGGETIPIRSIKERLGPSPAQGGTHSGSKERRSALERLSEPAATVEQIARKAPGFESGRLQLGNTGGEENEIRNAPSPKDRVPASLRLGESNTDTLGGASIRGTIPIAA</sequence>
<accession>A0A8X7VP65</accession>
<keyword evidence="3" id="KW-1185">Reference proteome</keyword>
<protein>
    <submittedName>
        <fullName evidence="2">Uncharacterized protein</fullName>
    </submittedName>
</protein>
<dbReference type="Proteomes" id="UP000886595">
    <property type="component" value="Unassembled WGS sequence"/>
</dbReference>
<evidence type="ECO:0000256" key="1">
    <source>
        <dbReference type="SAM" id="MobiDB-lite"/>
    </source>
</evidence>
<gene>
    <name evidence="2" type="ORF">Bca52824_017824</name>
</gene>
<name>A0A8X7VP65_BRACI</name>
<feature type="compositionally biased region" description="Basic and acidic residues" evidence="1">
    <location>
        <begin position="167"/>
        <end position="179"/>
    </location>
</feature>
<proteinExistence type="predicted"/>
<feature type="compositionally biased region" description="Basic and acidic residues" evidence="1">
    <location>
        <begin position="58"/>
        <end position="73"/>
    </location>
</feature>
<reference evidence="2 3" key="1">
    <citation type="submission" date="2020-02" db="EMBL/GenBank/DDBJ databases">
        <authorList>
            <person name="Ma Q."/>
            <person name="Huang Y."/>
            <person name="Song X."/>
            <person name="Pei D."/>
        </authorList>
    </citation>
    <scope>NUCLEOTIDE SEQUENCE [LARGE SCALE GENOMIC DNA]</scope>
    <source>
        <strain evidence="2">Sxm20200214</strain>
        <tissue evidence="2">Leaf</tissue>
    </source>
</reference>
<feature type="region of interest" description="Disordered" evidence="1">
    <location>
        <begin position="20"/>
        <end position="249"/>
    </location>
</feature>
<evidence type="ECO:0000313" key="3">
    <source>
        <dbReference type="Proteomes" id="UP000886595"/>
    </source>
</evidence>
<dbReference type="AlphaFoldDB" id="A0A8X7VP65"/>
<organism evidence="2 3">
    <name type="scientific">Brassica carinata</name>
    <name type="common">Ethiopian mustard</name>
    <name type="synonym">Abyssinian cabbage</name>
    <dbReference type="NCBI Taxonomy" id="52824"/>
    <lineage>
        <taxon>Eukaryota</taxon>
        <taxon>Viridiplantae</taxon>
        <taxon>Streptophyta</taxon>
        <taxon>Embryophyta</taxon>
        <taxon>Tracheophyta</taxon>
        <taxon>Spermatophyta</taxon>
        <taxon>Magnoliopsida</taxon>
        <taxon>eudicotyledons</taxon>
        <taxon>Gunneridae</taxon>
        <taxon>Pentapetalae</taxon>
        <taxon>rosids</taxon>
        <taxon>malvids</taxon>
        <taxon>Brassicales</taxon>
        <taxon>Brassicaceae</taxon>
        <taxon>Brassiceae</taxon>
        <taxon>Brassica</taxon>
    </lineage>
</organism>